<sequence length="405" mass="44069">MKSFLYGFTFPRCVAFVALVGTLGACGTSATPEQGAERTDANAKNDASPNPPSGGDAGKGSEGAQASANSLGQLYLDWNEVSLITQHTGAYGWEVVQSYMRDHVDIAQLKTNNPDLRLFMYWETAGAYAEATDAKWPSGMPYQWVRANHPDWIVKDGSGRDITFWGGDLHLYDVGNREYQDEWARRAIDYAKSGGFHGIFGDDVNVGESFRSSWSAVPSKYGTDAAWTQAVESFLQNVSPKLKAEGIRFVPNVASAWNSDRATQVRWAKLAGGYGREHYQSWQGDDQLLGGADWAWMSTLHRDVEAAGIPFFAYPHGGGSQAADKMRYTRASFLLWHDPALGGSFAYSTGGGPEAGKDPYHAAWTFDLGAPSGPAVEQSTGVWTRTFARGKITVNSNAKTAVVQQ</sequence>
<dbReference type="RefSeq" id="WP_394831208.1">
    <property type="nucleotide sequence ID" value="NZ_CP089929.1"/>
</dbReference>
<evidence type="ECO:0000256" key="1">
    <source>
        <dbReference type="SAM" id="MobiDB-lite"/>
    </source>
</evidence>
<organism evidence="3 4">
    <name type="scientific">Pendulispora rubella</name>
    <dbReference type="NCBI Taxonomy" id="2741070"/>
    <lineage>
        <taxon>Bacteria</taxon>
        <taxon>Pseudomonadati</taxon>
        <taxon>Myxococcota</taxon>
        <taxon>Myxococcia</taxon>
        <taxon>Myxococcales</taxon>
        <taxon>Sorangiineae</taxon>
        <taxon>Pendulisporaceae</taxon>
        <taxon>Pendulispora</taxon>
    </lineage>
</organism>
<feature type="chain" id="PRO_5046842746" evidence="2">
    <location>
        <begin position="31"/>
        <end position="405"/>
    </location>
</feature>
<keyword evidence="3" id="KW-0378">Hydrolase</keyword>
<keyword evidence="4" id="KW-1185">Reference proteome</keyword>
<feature type="region of interest" description="Disordered" evidence="1">
    <location>
        <begin position="29"/>
        <end position="65"/>
    </location>
</feature>
<evidence type="ECO:0000313" key="4">
    <source>
        <dbReference type="Proteomes" id="UP001374803"/>
    </source>
</evidence>
<dbReference type="SUPFAM" id="SSF51445">
    <property type="entry name" value="(Trans)glycosidases"/>
    <property type="match status" value="1"/>
</dbReference>
<evidence type="ECO:0000256" key="2">
    <source>
        <dbReference type="SAM" id="SignalP"/>
    </source>
</evidence>
<dbReference type="PROSITE" id="PS51257">
    <property type="entry name" value="PROKAR_LIPOPROTEIN"/>
    <property type="match status" value="1"/>
</dbReference>
<keyword evidence="2" id="KW-0732">Signal</keyword>
<dbReference type="GO" id="GO:0016787">
    <property type="term" value="F:hydrolase activity"/>
    <property type="evidence" value="ECO:0007669"/>
    <property type="project" value="UniProtKB-KW"/>
</dbReference>
<protein>
    <submittedName>
        <fullName evidence="3">Glycoside hydrolase family 15 protein</fullName>
    </submittedName>
</protein>
<dbReference type="Pfam" id="PF14885">
    <property type="entry name" value="GHL15"/>
    <property type="match status" value="1"/>
</dbReference>
<dbReference type="InterPro" id="IPR029455">
    <property type="entry name" value="GHL15"/>
</dbReference>
<feature type="signal peptide" evidence="2">
    <location>
        <begin position="1"/>
        <end position="30"/>
    </location>
</feature>
<gene>
    <name evidence="3" type="ORF">LVJ94_32325</name>
</gene>
<accession>A0ABZ2KSB8</accession>
<dbReference type="InterPro" id="IPR017853">
    <property type="entry name" value="GH"/>
</dbReference>
<proteinExistence type="predicted"/>
<dbReference type="EMBL" id="CP089983">
    <property type="protein sequence ID" value="WXB01594.1"/>
    <property type="molecule type" value="Genomic_DNA"/>
</dbReference>
<evidence type="ECO:0000313" key="3">
    <source>
        <dbReference type="EMBL" id="WXB01594.1"/>
    </source>
</evidence>
<name>A0ABZ2KSB8_9BACT</name>
<reference evidence="3" key="1">
    <citation type="submission" date="2021-12" db="EMBL/GenBank/DDBJ databases">
        <title>Discovery of the Pendulisporaceae a myxobacterial family with distinct sporulation behavior and unique specialized metabolism.</title>
        <authorList>
            <person name="Garcia R."/>
            <person name="Popoff A."/>
            <person name="Bader C.D."/>
            <person name="Loehr J."/>
            <person name="Walesch S."/>
            <person name="Walt C."/>
            <person name="Boldt J."/>
            <person name="Bunk B."/>
            <person name="Haeckl F.J.F.P.J."/>
            <person name="Gunesch A.P."/>
            <person name="Birkelbach J."/>
            <person name="Nuebel U."/>
            <person name="Pietschmann T."/>
            <person name="Bach T."/>
            <person name="Mueller R."/>
        </authorList>
    </citation>
    <scope>NUCLEOTIDE SEQUENCE</scope>
    <source>
        <strain evidence="3">MSr11367</strain>
    </source>
</reference>
<dbReference type="Proteomes" id="UP001374803">
    <property type="component" value="Chromosome"/>
</dbReference>